<gene>
    <name evidence="1" type="ORF">LKE05_10940</name>
</gene>
<keyword evidence="2" id="KW-1185">Reference proteome</keyword>
<dbReference type="Pfam" id="PF13730">
    <property type="entry name" value="HTH_36"/>
    <property type="match status" value="1"/>
</dbReference>
<dbReference type="Gene3D" id="1.10.10.10">
    <property type="entry name" value="Winged helix-like DNA-binding domain superfamily/Winged helix DNA-binding domain"/>
    <property type="match status" value="1"/>
</dbReference>
<accession>A0AAE3E0E0</accession>
<dbReference type="RefSeq" id="WP_308456887.1">
    <property type="nucleotide sequence ID" value="NZ_JAJEQM010000015.1"/>
</dbReference>
<dbReference type="EMBL" id="JAJEQM010000015">
    <property type="protein sequence ID" value="MCC2211303.1"/>
    <property type="molecule type" value="Genomic_DNA"/>
</dbReference>
<dbReference type="InterPro" id="IPR036388">
    <property type="entry name" value="WH-like_DNA-bd_sf"/>
</dbReference>
<organism evidence="1 2">
    <name type="scientific">Hominilimicola fabiformis</name>
    <dbReference type="NCBI Taxonomy" id="2885356"/>
    <lineage>
        <taxon>Bacteria</taxon>
        <taxon>Bacillati</taxon>
        <taxon>Bacillota</taxon>
        <taxon>Clostridia</taxon>
        <taxon>Eubacteriales</taxon>
        <taxon>Oscillospiraceae</taxon>
        <taxon>Hominilimicola</taxon>
    </lineage>
</organism>
<comment type="caution">
    <text evidence="1">The sequence shown here is derived from an EMBL/GenBank/DDBJ whole genome shotgun (WGS) entry which is preliminary data.</text>
</comment>
<name>A0AAE3E0E0_9FIRM</name>
<dbReference type="AlphaFoldDB" id="A0AAE3E0E0"/>
<reference evidence="1 2" key="1">
    <citation type="submission" date="2021-10" db="EMBL/GenBank/DDBJ databases">
        <title>Anaerobic single-cell dispensing facilitates the cultivation of human gut bacteria.</title>
        <authorList>
            <person name="Afrizal A."/>
        </authorList>
    </citation>
    <scope>NUCLEOTIDE SEQUENCE [LARGE SCALE GENOMIC DNA]</scope>
    <source>
        <strain evidence="1 2">CLA-AA-H232</strain>
    </source>
</reference>
<evidence type="ECO:0000313" key="1">
    <source>
        <dbReference type="EMBL" id="MCC2211303.1"/>
    </source>
</evidence>
<sequence>MKKTKPTPTYYAIIPAPVRYDNTLTDKAKILYGELTTCSNIYGYCTVDNKYLSEVCEISNRRVEQCLNLLETKGYIAIDTTENHRHLYLLVA</sequence>
<proteinExistence type="predicted"/>
<evidence type="ECO:0000313" key="2">
    <source>
        <dbReference type="Proteomes" id="UP001198242"/>
    </source>
</evidence>
<dbReference type="Proteomes" id="UP001198242">
    <property type="component" value="Unassembled WGS sequence"/>
</dbReference>
<protein>
    <submittedName>
        <fullName evidence="1">Helix-turn-helix domain-containing protein</fullName>
    </submittedName>
</protein>